<dbReference type="Proteomes" id="UP001196408">
    <property type="component" value="Unassembled WGS sequence"/>
</dbReference>
<dbReference type="RefSeq" id="WP_217747021.1">
    <property type="nucleotide sequence ID" value="NZ_JAHOEB010000006.1"/>
</dbReference>
<protein>
    <submittedName>
        <fullName evidence="1">AIM24 family protein</fullName>
    </submittedName>
</protein>
<dbReference type="AlphaFoldDB" id="A0AAW4MTP5"/>
<dbReference type="EMBL" id="JAHOEF010000006">
    <property type="protein sequence ID" value="MBV3381955.1"/>
    <property type="molecule type" value="Genomic_DNA"/>
</dbReference>
<dbReference type="EMBL" id="JAHOEL010000006">
    <property type="protein sequence ID" value="MBV3391980.1"/>
    <property type="molecule type" value="Genomic_DNA"/>
</dbReference>
<dbReference type="Pfam" id="PF01987">
    <property type="entry name" value="AIM24"/>
    <property type="match status" value="1"/>
</dbReference>
<comment type="caution">
    <text evidence="1">The sequence shown here is derived from an EMBL/GenBank/DDBJ whole genome shotgun (WGS) entry which is preliminary data.</text>
</comment>
<proteinExistence type="predicted"/>
<evidence type="ECO:0000313" key="1">
    <source>
        <dbReference type="EMBL" id="MBV3381955.1"/>
    </source>
</evidence>
<evidence type="ECO:0000313" key="4">
    <source>
        <dbReference type="Proteomes" id="UP001197492"/>
    </source>
</evidence>
<keyword evidence="4" id="KW-1185">Reference proteome</keyword>
<sequence>MGFQIFNFEDNSNVSVVSRKGIFKVIQYDKDLSCTAEDAQTKFYMSQMNVKKRQLMITLNDESVNIQPGAMQWYVGDVHQTTGLKGIGDTIKKFFNAQVTGESTIKPQYVGTGVIVTEPSYKHYIIENLDNWNGAMCVEDGLYCASETKVSLSASMIKSVSGQTIGEEGLFNLCLKGSGKVVLECDVPQEELITIDLHNDTLKIDGSFAIAWSENLDFTVERSGKTLIGSAMSGEGLVNVYRGTGRVLIKPQI</sequence>
<reference evidence="1 4" key="1">
    <citation type="submission" date="2021-06" db="EMBL/GenBank/DDBJ databases">
        <title>Collection of gut derived symbiotic bacterial strains cultured from healthy donors.</title>
        <authorList>
            <person name="Lin H."/>
            <person name="Littmann E."/>
            <person name="Pamer E.G."/>
        </authorList>
    </citation>
    <scope>NUCLEOTIDE SEQUENCE</scope>
    <source>
        <strain evidence="2 4">MSK.21.70</strain>
        <strain evidence="1">MSK.21.82</strain>
    </source>
</reference>
<organism evidence="1 3">
    <name type="scientific">Catenibacterium mitsuokai</name>
    <dbReference type="NCBI Taxonomy" id="100886"/>
    <lineage>
        <taxon>Bacteria</taxon>
        <taxon>Bacillati</taxon>
        <taxon>Bacillota</taxon>
        <taxon>Erysipelotrichia</taxon>
        <taxon>Erysipelotrichales</taxon>
        <taxon>Coprobacillaceae</taxon>
        <taxon>Catenibacterium</taxon>
    </lineage>
</organism>
<dbReference type="PANTHER" id="PTHR38074:SF1">
    <property type="entry name" value="ALTERED INHERITANCE OF MITOCHONDRIA PROTEIN 24, MITOCHONDRIAL"/>
    <property type="match status" value="1"/>
</dbReference>
<name>A0AAW4MTP5_9FIRM</name>
<evidence type="ECO:0000313" key="3">
    <source>
        <dbReference type="Proteomes" id="UP001196408"/>
    </source>
</evidence>
<accession>A0AAW4MTP5</accession>
<dbReference type="Proteomes" id="UP001197492">
    <property type="component" value="Unassembled WGS sequence"/>
</dbReference>
<dbReference type="InterPro" id="IPR002838">
    <property type="entry name" value="AIM24"/>
</dbReference>
<evidence type="ECO:0000313" key="2">
    <source>
        <dbReference type="EMBL" id="MBV3391980.1"/>
    </source>
</evidence>
<dbReference type="PANTHER" id="PTHR38074">
    <property type="entry name" value="ALTERED INHERITANCE OF MITOCHONDRIA PROTEIN 24, MITOCHONDRIAL"/>
    <property type="match status" value="1"/>
</dbReference>
<gene>
    <name evidence="1" type="ORF">KSV97_01680</name>
    <name evidence="2" type="ORF">KSW06_01695</name>
</gene>